<dbReference type="InterPro" id="IPR001915">
    <property type="entry name" value="Peptidase_M48"/>
</dbReference>
<proteinExistence type="inferred from homology"/>
<keyword evidence="10" id="KW-1185">Reference proteome</keyword>
<accession>A0A7E6EH70</accession>
<dbReference type="Pfam" id="PF16491">
    <property type="entry name" value="Peptidase_M48_N"/>
    <property type="match status" value="1"/>
</dbReference>
<gene>
    <name evidence="11" type="primary">LOC115227898</name>
</gene>
<feature type="domain" description="Peptidase M48" evidence="8">
    <location>
        <begin position="211"/>
        <end position="287"/>
    </location>
</feature>
<dbReference type="AlphaFoldDB" id="A0A7E6EH70"/>
<feature type="transmembrane region" description="Helical" evidence="7">
    <location>
        <begin position="160"/>
        <end position="178"/>
    </location>
</feature>
<feature type="domain" description="CAAX prenyl protease 1 N-terminal" evidence="9">
    <location>
        <begin position="84"/>
        <end position="186"/>
    </location>
</feature>
<evidence type="ECO:0000313" key="10">
    <source>
        <dbReference type="Proteomes" id="UP000515154"/>
    </source>
</evidence>
<evidence type="ECO:0000256" key="6">
    <source>
        <dbReference type="RuleBase" id="RU003983"/>
    </source>
</evidence>
<feature type="transmembrane region" description="Helical" evidence="7">
    <location>
        <begin position="135"/>
        <end position="154"/>
    </location>
</feature>
<name>A0A7E6EH70_9MOLL</name>
<sequence length="295" mass="34692">MELLGIEERVRSYIQTVTLKATLESMFVEYKHGFSEILDSANFYKVYKTYTKIRAEHSNLVSDSVFEKSRLYKLDKSKFGFTIMSQQSFFLTILPCLRTLIFVPFSYYSDFLIEARHGFNKQTVTFFIKDKIKKLLLILFFGIFIGVVTLFIINKTGESFANYLTQFVFIVNLFYIYGEFIAPLFDTFRELPQSELRTRIEDLASSLNFPLHRLFVVEELLNILMVTATRYNEFGADRFSTMIGYGDYLQSALKKLYRNNLSFIYDDWLYAKLKYTHPPLIERLDAIINDSKKIS</sequence>
<keyword evidence="1 6" id="KW-0645">Protease</keyword>
<protein>
    <submittedName>
        <fullName evidence="11">CAAX prenyl protease 1 homolog</fullName>
    </submittedName>
</protein>
<keyword evidence="7" id="KW-0812">Transmembrane</keyword>
<dbReference type="KEGG" id="osn:115227898"/>
<dbReference type="GO" id="GO:0006508">
    <property type="term" value="P:proteolysis"/>
    <property type="evidence" value="ECO:0007669"/>
    <property type="project" value="UniProtKB-KW"/>
</dbReference>
<keyword evidence="4 6" id="KW-0862">Zinc</keyword>
<evidence type="ECO:0000256" key="7">
    <source>
        <dbReference type="SAM" id="Phobius"/>
    </source>
</evidence>
<evidence type="ECO:0000259" key="8">
    <source>
        <dbReference type="Pfam" id="PF01435"/>
    </source>
</evidence>
<dbReference type="Gene3D" id="3.30.2010.10">
    <property type="entry name" value="Metalloproteases ('zincins'), catalytic domain"/>
    <property type="match status" value="1"/>
</dbReference>
<evidence type="ECO:0000256" key="1">
    <source>
        <dbReference type="ARBA" id="ARBA00022670"/>
    </source>
</evidence>
<keyword evidence="2" id="KW-0479">Metal-binding</keyword>
<dbReference type="GO" id="GO:0004222">
    <property type="term" value="F:metalloendopeptidase activity"/>
    <property type="evidence" value="ECO:0007669"/>
    <property type="project" value="InterPro"/>
</dbReference>
<evidence type="ECO:0000256" key="4">
    <source>
        <dbReference type="ARBA" id="ARBA00022833"/>
    </source>
</evidence>
<dbReference type="InterPro" id="IPR032456">
    <property type="entry name" value="Peptidase_M48_N"/>
</dbReference>
<keyword evidence="7" id="KW-0472">Membrane</keyword>
<dbReference type="PANTHER" id="PTHR10120">
    <property type="entry name" value="CAAX PRENYL PROTEASE 1"/>
    <property type="match status" value="1"/>
</dbReference>
<keyword evidence="7" id="KW-1133">Transmembrane helix</keyword>
<dbReference type="Pfam" id="PF01435">
    <property type="entry name" value="Peptidase_M48"/>
    <property type="match status" value="1"/>
</dbReference>
<evidence type="ECO:0000256" key="3">
    <source>
        <dbReference type="ARBA" id="ARBA00022801"/>
    </source>
</evidence>
<comment type="similarity">
    <text evidence="6">Belongs to the peptidase M48 family.</text>
</comment>
<keyword evidence="3 6" id="KW-0378">Hydrolase</keyword>
<keyword evidence="5 6" id="KW-0482">Metalloprotease</keyword>
<comment type="cofactor">
    <cofactor evidence="6">
        <name>Zn(2+)</name>
        <dbReference type="ChEBI" id="CHEBI:29105"/>
    </cofactor>
    <text evidence="6">Binds 1 zinc ion per subunit.</text>
</comment>
<organism evidence="10 11">
    <name type="scientific">Octopus sinensis</name>
    <name type="common">East Asian common octopus</name>
    <dbReference type="NCBI Taxonomy" id="2607531"/>
    <lineage>
        <taxon>Eukaryota</taxon>
        <taxon>Metazoa</taxon>
        <taxon>Spiralia</taxon>
        <taxon>Lophotrochozoa</taxon>
        <taxon>Mollusca</taxon>
        <taxon>Cephalopoda</taxon>
        <taxon>Coleoidea</taxon>
        <taxon>Octopodiformes</taxon>
        <taxon>Octopoda</taxon>
        <taxon>Incirrata</taxon>
        <taxon>Octopodidae</taxon>
        <taxon>Octopus</taxon>
    </lineage>
</organism>
<evidence type="ECO:0000313" key="11">
    <source>
        <dbReference type="RefSeq" id="XP_036354668.1"/>
    </source>
</evidence>
<evidence type="ECO:0000259" key="9">
    <source>
        <dbReference type="Pfam" id="PF16491"/>
    </source>
</evidence>
<dbReference type="GO" id="GO:0046872">
    <property type="term" value="F:metal ion binding"/>
    <property type="evidence" value="ECO:0007669"/>
    <property type="project" value="UniProtKB-KW"/>
</dbReference>
<dbReference type="RefSeq" id="XP_036354668.1">
    <property type="nucleotide sequence ID" value="XM_036498775.1"/>
</dbReference>
<dbReference type="Proteomes" id="UP000515154">
    <property type="component" value="Unplaced"/>
</dbReference>
<evidence type="ECO:0000256" key="2">
    <source>
        <dbReference type="ARBA" id="ARBA00022723"/>
    </source>
</evidence>
<evidence type="ECO:0000256" key="5">
    <source>
        <dbReference type="ARBA" id="ARBA00023049"/>
    </source>
</evidence>
<reference evidence="11" key="1">
    <citation type="submission" date="2025-08" db="UniProtKB">
        <authorList>
            <consortium name="RefSeq"/>
        </authorList>
    </citation>
    <scope>IDENTIFICATION</scope>
</reference>